<protein>
    <submittedName>
        <fullName evidence="2">Uncharacterized protein</fullName>
    </submittedName>
</protein>
<name>A0AAE4BM16_9DEIO</name>
<dbReference type="RefSeq" id="WP_309852976.1">
    <property type="nucleotide sequence ID" value="NZ_JAVDQJ010000004.1"/>
</dbReference>
<accession>A0AAE4BM16</accession>
<gene>
    <name evidence="2" type="ORF">J2Y00_002197</name>
</gene>
<dbReference type="AlphaFoldDB" id="A0AAE4BM16"/>
<organism evidence="2 3">
    <name type="scientific">Deinococcus soli</name>
    <name type="common">ex Cha et al. 2016</name>
    <dbReference type="NCBI Taxonomy" id="1309411"/>
    <lineage>
        <taxon>Bacteria</taxon>
        <taxon>Thermotogati</taxon>
        <taxon>Deinococcota</taxon>
        <taxon>Deinococci</taxon>
        <taxon>Deinococcales</taxon>
        <taxon>Deinococcaceae</taxon>
        <taxon>Deinococcus</taxon>
    </lineage>
</organism>
<proteinExistence type="predicted"/>
<evidence type="ECO:0000313" key="3">
    <source>
        <dbReference type="Proteomes" id="UP001185331"/>
    </source>
</evidence>
<dbReference type="EMBL" id="JAVDQK010000005">
    <property type="protein sequence ID" value="MDR6218600.1"/>
    <property type="molecule type" value="Genomic_DNA"/>
</dbReference>
<sequence>MTYDDILELKIQDGPFPTIRTYLGGLLRGSLEDGADFSGKRPFGHGNWKGDLHRPLIKAGLIHGRLDEDGDIAEVDSVAGDQLLLSLVDHVFAAPVSADLTAARDTLDSAIAYLRAESDPDWQTTLAHLKLARQCLADHTPAAPATPGRLAYLLTCVHEEAARGVDDPARTLRRILLLTDPASGDLKAGPPQADAARGQDGPPFGEAPQAPAIHEQHWTPDPPVVPAWPVGAHVRYIGPRDLPNLGALRVIPSLHGYLTRVTDGRAEFSASHRHFTAGDE</sequence>
<evidence type="ECO:0000256" key="1">
    <source>
        <dbReference type="SAM" id="MobiDB-lite"/>
    </source>
</evidence>
<feature type="region of interest" description="Disordered" evidence="1">
    <location>
        <begin position="183"/>
        <end position="209"/>
    </location>
</feature>
<reference evidence="2" key="1">
    <citation type="submission" date="2023-07" db="EMBL/GenBank/DDBJ databases">
        <title>Sorghum-associated microbial communities from plants grown in Nebraska, USA.</title>
        <authorList>
            <person name="Schachtman D."/>
        </authorList>
    </citation>
    <scope>NUCLEOTIDE SEQUENCE</scope>
    <source>
        <strain evidence="2">BE330</strain>
    </source>
</reference>
<evidence type="ECO:0000313" key="2">
    <source>
        <dbReference type="EMBL" id="MDR6218600.1"/>
    </source>
</evidence>
<dbReference type="Proteomes" id="UP001185331">
    <property type="component" value="Unassembled WGS sequence"/>
</dbReference>
<comment type="caution">
    <text evidence="2">The sequence shown here is derived from an EMBL/GenBank/DDBJ whole genome shotgun (WGS) entry which is preliminary data.</text>
</comment>